<feature type="active site" evidence="1">
    <location>
        <position position="118"/>
    </location>
</feature>
<dbReference type="SUPFAM" id="SSF55486">
    <property type="entry name" value="Metalloproteases ('zincins'), catalytic domain"/>
    <property type="match status" value="1"/>
</dbReference>
<evidence type="ECO:0000313" key="4">
    <source>
        <dbReference type="Proteomes" id="UP001321473"/>
    </source>
</evidence>
<dbReference type="Proteomes" id="UP001321473">
    <property type="component" value="Unassembled WGS sequence"/>
</dbReference>
<protein>
    <recommendedName>
        <fullName evidence="2">Peptidase M12B domain-containing protein</fullName>
    </recommendedName>
</protein>
<feature type="non-terminal residue" evidence="3">
    <location>
        <position position="1"/>
    </location>
</feature>
<dbReference type="Gene3D" id="3.40.390.10">
    <property type="entry name" value="Collagenase (Catalytic Domain)"/>
    <property type="match status" value="1"/>
</dbReference>
<evidence type="ECO:0000313" key="3">
    <source>
        <dbReference type="EMBL" id="KAK8757780.1"/>
    </source>
</evidence>
<proteinExistence type="predicted"/>
<dbReference type="EMBL" id="JARKHS020034811">
    <property type="protein sequence ID" value="KAK8757780.1"/>
    <property type="molecule type" value="Genomic_DNA"/>
</dbReference>
<dbReference type="GO" id="GO:0006508">
    <property type="term" value="P:proteolysis"/>
    <property type="evidence" value="ECO:0007669"/>
    <property type="project" value="InterPro"/>
</dbReference>
<organism evidence="3 4">
    <name type="scientific">Amblyomma americanum</name>
    <name type="common">Lone star tick</name>
    <dbReference type="NCBI Taxonomy" id="6943"/>
    <lineage>
        <taxon>Eukaryota</taxon>
        <taxon>Metazoa</taxon>
        <taxon>Ecdysozoa</taxon>
        <taxon>Arthropoda</taxon>
        <taxon>Chelicerata</taxon>
        <taxon>Arachnida</taxon>
        <taxon>Acari</taxon>
        <taxon>Parasitiformes</taxon>
        <taxon>Ixodida</taxon>
        <taxon>Ixodoidea</taxon>
        <taxon>Ixodidae</taxon>
        <taxon>Amblyomminae</taxon>
        <taxon>Amblyomma</taxon>
    </lineage>
</organism>
<sequence length="122" mass="13686">VNLRYRTVSSPTVRLKFRALEILTAAEETFLVRVGNMVVGLQSLNQWRDYVNRNPDKYKVYDAVYLVTGLDMAQWGYYGWDVGLMGYAFIGGACGLSKVGYGEDTVGTFRGVRILAHEVGHL</sequence>
<dbReference type="PROSITE" id="PS50215">
    <property type="entry name" value="ADAM_MEPRO"/>
    <property type="match status" value="1"/>
</dbReference>
<dbReference type="Pfam" id="PF13582">
    <property type="entry name" value="Reprolysin_3"/>
    <property type="match status" value="1"/>
</dbReference>
<evidence type="ECO:0000256" key="1">
    <source>
        <dbReference type="PROSITE-ProRule" id="PRU00276"/>
    </source>
</evidence>
<gene>
    <name evidence="3" type="ORF">V5799_004586</name>
</gene>
<reference evidence="3 4" key="1">
    <citation type="journal article" date="2023" name="Arcadia Sci">
        <title>De novo assembly of a long-read Amblyomma americanum tick genome.</title>
        <authorList>
            <person name="Chou S."/>
            <person name="Poskanzer K.E."/>
            <person name="Rollins M."/>
            <person name="Thuy-Boun P.S."/>
        </authorList>
    </citation>
    <scope>NUCLEOTIDE SEQUENCE [LARGE SCALE GENOMIC DNA]</scope>
    <source>
        <strain evidence="3">F_SG_1</strain>
        <tissue evidence="3">Salivary glands</tissue>
    </source>
</reference>
<dbReference type="InterPro" id="IPR001590">
    <property type="entry name" value="Peptidase_M12B"/>
</dbReference>
<accession>A0AAQ4D5P0</accession>
<name>A0AAQ4D5P0_AMBAM</name>
<comment type="caution">
    <text evidence="1">Lacks conserved residue(s) required for the propagation of feature annotation.</text>
</comment>
<evidence type="ECO:0000259" key="2">
    <source>
        <dbReference type="PROSITE" id="PS50215"/>
    </source>
</evidence>
<dbReference type="InterPro" id="IPR024079">
    <property type="entry name" value="MetalloPept_cat_dom_sf"/>
</dbReference>
<keyword evidence="4" id="KW-1185">Reference proteome</keyword>
<comment type="caution">
    <text evidence="3">The sequence shown here is derived from an EMBL/GenBank/DDBJ whole genome shotgun (WGS) entry which is preliminary data.</text>
</comment>
<feature type="domain" description="Peptidase M12B" evidence="2">
    <location>
        <begin position="1"/>
        <end position="122"/>
    </location>
</feature>
<dbReference type="GO" id="GO:0004222">
    <property type="term" value="F:metalloendopeptidase activity"/>
    <property type="evidence" value="ECO:0007669"/>
    <property type="project" value="InterPro"/>
</dbReference>
<dbReference type="AlphaFoldDB" id="A0AAQ4D5P0"/>